<protein>
    <recommendedName>
        <fullName evidence="10">Fluoride-specific ion channel FluC</fullName>
    </recommendedName>
</protein>
<evidence type="ECO:0000256" key="10">
    <source>
        <dbReference type="HAMAP-Rule" id="MF_00454"/>
    </source>
</evidence>
<evidence type="ECO:0000256" key="4">
    <source>
        <dbReference type="ARBA" id="ARBA00022989"/>
    </source>
</evidence>
<comment type="catalytic activity">
    <reaction evidence="8">
        <text>fluoride(in) = fluoride(out)</text>
        <dbReference type="Rhea" id="RHEA:76159"/>
        <dbReference type="ChEBI" id="CHEBI:17051"/>
    </reaction>
    <physiologicalReaction direction="left-to-right" evidence="8">
        <dbReference type="Rhea" id="RHEA:76160"/>
    </physiologicalReaction>
</comment>
<feature type="binding site" evidence="10">
    <location>
        <position position="75"/>
    </location>
    <ligand>
        <name>Na(+)</name>
        <dbReference type="ChEBI" id="CHEBI:29101"/>
        <note>structural</note>
    </ligand>
</feature>
<keyword evidence="12" id="KW-1185">Reference proteome</keyword>
<dbReference type="PANTHER" id="PTHR28259">
    <property type="entry name" value="FLUORIDE EXPORT PROTEIN 1-RELATED"/>
    <property type="match status" value="1"/>
</dbReference>
<evidence type="ECO:0000256" key="3">
    <source>
        <dbReference type="ARBA" id="ARBA00022692"/>
    </source>
</evidence>
<dbReference type="Proteomes" id="UP000010880">
    <property type="component" value="Chromosome"/>
</dbReference>
<dbReference type="GO" id="GO:0005886">
    <property type="term" value="C:plasma membrane"/>
    <property type="evidence" value="ECO:0007669"/>
    <property type="project" value="UniProtKB-SubCell"/>
</dbReference>
<dbReference type="PATRIC" id="fig|748449.3.peg.94"/>
<keyword evidence="4 10" id="KW-1133">Transmembrane helix</keyword>
<dbReference type="RefSeq" id="WP_015325856.1">
    <property type="nucleotide sequence ID" value="NC_019978.1"/>
</dbReference>
<evidence type="ECO:0000313" key="11">
    <source>
        <dbReference type="EMBL" id="AGB40128.1"/>
    </source>
</evidence>
<feature type="transmembrane region" description="Helical" evidence="10">
    <location>
        <begin position="5"/>
        <end position="21"/>
    </location>
</feature>
<dbReference type="EMBL" id="CP003359">
    <property type="protein sequence ID" value="AGB40128.1"/>
    <property type="molecule type" value="Genomic_DNA"/>
</dbReference>
<dbReference type="GO" id="GO:0046872">
    <property type="term" value="F:metal ion binding"/>
    <property type="evidence" value="ECO:0007669"/>
    <property type="project" value="UniProtKB-KW"/>
</dbReference>
<organism evidence="11 12">
    <name type="scientific">Halobacteroides halobius (strain ATCC 35273 / DSM 5150 / MD-1)</name>
    <dbReference type="NCBI Taxonomy" id="748449"/>
    <lineage>
        <taxon>Bacteria</taxon>
        <taxon>Bacillati</taxon>
        <taxon>Bacillota</taxon>
        <taxon>Clostridia</taxon>
        <taxon>Halanaerobiales</taxon>
        <taxon>Halobacteroidaceae</taxon>
        <taxon>Halobacteroides</taxon>
    </lineage>
</organism>
<dbReference type="OrthoDB" id="9815830at2"/>
<evidence type="ECO:0000256" key="1">
    <source>
        <dbReference type="ARBA" id="ARBA00004651"/>
    </source>
</evidence>
<keyword evidence="10" id="KW-0406">Ion transport</keyword>
<dbReference type="Pfam" id="PF02537">
    <property type="entry name" value="CRCB"/>
    <property type="match status" value="1"/>
</dbReference>
<comment type="similarity">
    <text evidence="7 10">Belongs to the fluoride channel Fluc/FEX (TC 1.A.43) family.</text>
</comment>
<dbReference type="HOGENOM" id="CLU_114342_3_2_9"/>
<feature type="transmembrane region" description="Helical" evidence="10">
    <location>
        <begin position="33"/>
        <end position="55"/>
    </location>
</feature>
<dbReference type="HAMAP" id="MF_00454">
    <property type="entry name" value="FluC"/>
    <property type="match status" value="1"/>
</dbReference>
<keyword evidence="10" id="KW-0479">Metal-binding</keyword>
<evidence type="ECO:0000256" key="5">
    <source>
        <dbReference type="ARBA" id="ARBA00023136"/>
    </source>
</evidence>
<dbReference type="AlphaFoldDB" id="L0K7M6"/>
<evidence type="ECO:0000256" key="8">
    <source>
        <dbReference type="ARBA" id="ARBA00035585"/>
    </source>
</evidence>
<dbReference type="InterPro" id="IPR003691">
    <property type="entry name" value="FluC"/>
</dbReference>
<dbReference type="NCBIfam" id="TIGR00494">
    <property type="entry name" value="crcB"/>
    <property type="match status" value="1"/>
</dbReference>
<keyword evidence="3 10" id="KW-0812">Transmembrane</keyword>
<evidence type="ECO:0000313" key="12">
    <source>
        <dbReference type="Proteomes" id="UP000010880"/>
    </source>
</evidence>
<comment type="subcellular location">
    <subcellularLocation>
        <location evidence="1 10">Cell membrane</location>
        <topology evidence="1 10">Multi-pass membrane protein</topology>
    </subcellularLocation>
</comment>
<feature type="transmembrane region" description="Helical" evidence="10">
    <location>
        <begin position="97"/>
        <end position="118"/>
    </location>
</feature>
<accession>L0K7M6</accession>
<dbReference type="KEGG" id="hhl:Halha_0108"/>
<evidence type="ECO:0000256" key="7">
    <source>
        <dbReference type="ARBA" id="ARBA00035120"/>
    </source>
</evidence>
<keyword evidence="10" id="KW-0813">Transport</keyword>
<feature type="binding site" evidence="10">
    <location>
        <position position="78"/>
    </location>
    <ligand>
        <name>Na(+)</name>
        <dbReference type="ChEBI" id="CHEBI:29101"/>
        <note>structural</note>
    </ligand>
</feature>
<dbReference type="PANTHER" id="PTHR28259:SF1">
    <property type="entry name" value="FLUORIDE EXPORT PROTEIN 1-RELATED"/>
    <property type="match status" value="1"/>
</dbReference>
<feature type="transmembrane region" description="Helical" evidence="10">
    <location>
        <begin position="67"/>
        <end position="85"/>
    </location>
</feature>
<name>L0K7M6_HALHC</name>
<dbReference type="GO" id="GO:0140114">
    <property type="term" value="P:cellular detoxification of fluoride"/>
    <property type="evidence" value="ECO:0007669"/>
    <property type="project" value="UniProtKB-UniRule"/>
</dbReference>
<evidence type="ECO:0000256" key="2">
    <source>
        <dbReference type="ARBA" id="ARBA00022475"/>
    </source>
</evidence>
<comment type="function">
    <text evidence="9 10">Fluoride-specific ion channel. Important for reducing fluoride concentration in the cell, thus reducing its toxicity.</text>
</comment>
<dbReference type="GO" id="GO:0062054">
    <property type="term" value="F:fluoride channel activity"/>
    <property type="evidence" value="ECO:0007669"/>
    <property type="project" value="UniProtKB-UniRule"/>
</dbReference>
<reference evidence="12" key="1">
    <citation type="submission" date="2012-02" db="EMBL/GenBank/DDBJ databases">
        <title>The complete genome of Halobacteroides halobius DSM 5150.</title>
        <authorList>
            <person name="Lucas S."/>
            <person name="Copeland A."/>
            <person name="Lapidus A."/>
            <person name="Glavina del Rio T."/>
            <person name="Dalin E."/>
            <person name="Tice H."/>
            <person name="Bruce D."/>
            <person name="Goodwin L."/>
            <person name="Pitluck S."/>
            <person name="Peters L."/>
            <person name="Mikhailova N."/>
            <person name="Gu W."/>
            <person name="Kyrpides N."/>
            <person name="Mavromatis K."/>
            <person name="Ivanova N."/>
            <person name="Brettin T."/>
            <person name="Detter J.C."/>
            <person name="Han C."/>
            <person name="Larimer F."/>
            <person name="Land M."/>
            <person name="Hauser L."/>
            <person name="Markowitz V."/>
            <person name="Cheng J.-F."/>
            <person name="Hugenholtz P."/>
            <person name="Woyke T."/>
            <person name="Wu D."/>
            <person name="Tindall B."/>
            <person name="Pomrenke H."/>
            <person name="Brambilla E."/>
            <person name="Klenk H.-P."/>
            <person name="Eisen J.A."/>
        </authorList>
    </citation>
    <scope>NUCLEOTIDE SEQUENCE [LARGE SCALE GENOMIC DNA]</scope>
    <source>
        <strain evidence="12">ATCC 35273 / DSM 5150 / MD-1</strain>
    </source>
</reference>
<evidence type="ECO:0000256" key="6">
    <source>
        <dbReference type="ARBA" id="ARBA00023303"/>
    </source>
</evidence>
<sequence length="124" mass="13431">MFKLINIGLGGFLGAIGRYLITLKVNKNLNLNFPAGTLVVNLIGCFLLGFIATITKEKELFHPTFRTAITTGFLGALTTFSTFTYKTIGLLDKESTFLAASNIIISLVLGLFVAWIGINTAKLI</sequence>
<keyword evidence="6 10" id="KW-0407">Ion channel</keyword>
<keyword evidence="5 10" id="KW-0472">Membrane</keyword>
<dbReference type="eggNOG" id="COG0239">
    <property type="taxonomic scope" value="Bacteria"/>
</dbReference>
<keyword evidence="2 10" id="KW-1003">Cell membrane</keyword>
<proteinExistence type="inferred from homology"/>
<keyword evidence="10" id="KW-0915">Sodium</keyword>
<evidence type="ECO:0000256" key="9">
    <source>
        <dbReference type="ARBA" id="ARBA00049940"/>
    </source>
</evidence>
<gene>
    <name evidence="10" type="primary">fluC</name>
    <name evidence="10" type="synonym">crcB</name>
    <name evidence="11" type="ordered locus">Halha_0108</name>
</gene>
<comment type="activity regulation">
    <text evidence="10">Na(+) is not transported, but it plays an essential structural role and its presence is essential for fluoride channel function.</text>
</comment>